<evidence type="ECO:0008006" key="4">
    <source>
        <dbReference type="Google" id="ProtNLM"/>
    </source>
</evidence>
<name>A0A6N2NM68_SALVM</name>
<evidence type="ECO:0000256" key="1">
    <source>
        <dbReference type="SAM" id="MobiDB-lite"/>
    </source>
</evidence>
<keyword evidence="2" id="KW-0732">Signal</keyword>
<reference evidence="3" key="1">
    <citation type="submission" date="2019-03" db="EMBL/GenBank/DDBJ databases">
        <authorList>
            <person name="Mank J."/>
            <person name="Almeida P."/>
        </authorList>
    </citation>
    <scope>NUCLEOTIDE SEQUENCE</scope>
    <source>
        <strain evidence="3">78183</strain>
    </source>
</reference>
<protein>
    <recommendedName>
        <fullName evidence="4">Secreted protein</fullName>
    </recommendedName>
</protein>
<sequence>MRVTSSAVAELSMLCSFILSMDGLQTRNTVGSSVSSSKAVLLPNGVVYGLPFSFSPVIDSSFLSSCTVHVTCHHTSPHFISRARLLPSALSLYLQSRALLLPLAPLGRTSNTSSNRTHSYVKTSRVDQPVKSSEE</sequence>
<proteinExistence type="predicted"/>
<accession>A0A6N2NM68</accession>
<gene>
    <name evidence="3" type="ORF">SVIM_LOCUS517814</name>
</gene>
<dbReference type="EMBL" id="CAADRP010002362">
    <property type="protein sequence ID" value="VFU66552.1"/>
    <property type="molecule type" value="Genomic_DNA"/>
</dbReference>
<feature type="region of interest" description="Disordered" evidence="1">
    <location>
        <begin position="110"/>
        <end position="135"/>
    </location>
</feature>
<organism evidence="3">
    <name type="scientific">Salix viminalis</name>
    <name type="common">Common osier</name>
    <name type="synonym">Basket willow</name>
    <dbReference type="NCBI Taxonomy" id="40686"/>
    <lineage>
        <taxon>Eukaryota</taxon>
        <taxon>Viridiplantae</taxon>
        <taxon>Streptophyta</taxon>
        <taxon>Embryophyta</taxon>
        <taxon>Tracheophyta</taxon>
        <taxon>Spermatophyta</taxon>
        <taxon>Magnoliopsida</taxon>
        <taxon>eudicotyledons</taxon>
        <taxon>Gunneridae</taxon>
        <taxon>Pentapetalae</taxon>
        <taxon>rosids</taxon>
        <taxon>fabids</taxon>
        <taxon>Malpighiales</taxon>
        <taxon>Salicaceae</taxon>
        <taxon>Saliceae</taxon>
        <taxon>Salix</taxon>
    </lineage>
</organism>
<evidence type="ECO:0000256" key="2">
    <source>
        <dbReference type="SAM" id="SignalP"/>
    </source>
</evidence>
<dbReference type="AlphaFoldDB" id="A0A6N2NM68"/>
<feature type="chain" id="PRO_5026847157" description="Secreted protein" evidence="2">
    <location>
        <begin position="24"/>
        <end position="135"/>
    </location>
</feature>
<feature type="signal peptide" evidence="2">
    <location>
        <begin position="1"/>
        <end position="23"/>
    </location>
</feature>
<evidence type="ECO:0000313" key="3">
    <source>
        <dbReference type="EMBL" id="VFU66552.1"/>
    </source>
</evidence>